<dbReference type="GO" id="GO:0004497">
    <property type="term" value="F:monooxygenase activity"/>
    <property type="evidence" value="ECO:0007669"/>
    <property type="project" value="TreeGrafter"/>
</dbReference>
<keyword evidence="2" id="KW-0812">Transmembrane</keyword>
<sequence length="153" mass="17311">MPSKVTIDTTLKDEKNVLPNGDSPGITVVAKEAPITTPLQQHILFWDRDGDGMIFPWDIYIGFRELGFNILFSILAVLVINVNFSYPTRLAYSWLPDPWFRVYHGSDSGTYDPEGRFIPQLFETCLPNGTRINDGALTLLELFKLIHGPPLRC</sequence>
<dbReference type="InterPro" id="IPR007736">
    <property type="entry name" value="Caleosin-related"/>
</dbReference>
<evidence type="ECO:0000256" key="1">
    <source>
        <dbReference type="ARBA" id="ARBA00006765"/>
    </source>
</evidence>
<dbReference type="GO" id="GO:0005509">
    <property type="term" value="F:calcium ion binding"/>
    <property type="evidence" value="ECO:0007669"/>
    <property type="project" value="TreeGrafter"/>
</dbReference>
<organism evidence="3 4">
    <name type="scientific">Aspergillus bombycis</name>
    <dbReference type="NCBI Taxonomy" id="109264"/>
    <lineage>
        <taxon>Eukaryota</taxon>
        <taxon>Fungi</taxon>
        <taxon>Dikarya</taxon>
        <taxon>Ascomycota</taxon>
        <taxon>Pezizomycotina</taxon>
        <taxon>Eurotiomycetes</taxon>
        <taxon>Eurotiomycetidae</taxon>
        <taxon>Eurotiales</taxon>
        <taxon>Aspergillaceae</taxon>
        <taxon>Aspergillus</taxon>
    </lineage>
</organism>
<comment type="caution">
    <text evidence="3">The sequence shown here is derived from an EMBL/GenBank/DDBJ whole genome shotgun (WGS) entry which is preliminary data.</text>
</comment>
<dbReference type="GeneID" id="34449462"/>
<dbReference type="EMBL" id="LYCR01000037">
    <property type="protein sequence ID" value="OGM45908.1"/>
    <property type="molecule type" value="Genomic_DNA"/>
</dbReference>
<reference evidence="3 4" key="1">
    <citation type="journal article" date="2016" name="Genome Biol. Evol.">
        <title>Draft genome sequence of an aflatoxigenic Aspergillus species, A. bombycis.</title>
        <authorList>
            <person name="Moore G.G."/>
            <person name="Mack B.M."/>
            <person name="Beltz S.B."/>
            <person name="Gilbert M.K."/>
        </authorList>
    </citation>
    <scope>NUCLEOTIDE SEQUENCE [LARGE SCALE GENOMIC DNA]</scope>
    <source>
        <strain evidence="4">NRRL 26010</strain>
    </source>
</reference>
<dbReference type="PANTHER" id="PTHR31495">
    <property type="entry name" value="PEROXYGENASE 3-RELATED"/>
    <property type="match status" value="1"/>
</dbReference>
<comment type="similarity">
    <text evidence="1">Belongs to the caleosin family.</text>
</comment>
<protein>
    <recommendedName>
        <fullName evidence="5">Caleosin domain protein</fullName>
    </recommendedName>
</protein>
<dbReference type="Pfam" id="PF05042">
    <property type="entry name" value="Caleosin"/>
    <property type="match status" value="1"/>
</dbReference>
<evidence type="ECO:0000313" key="3">
    <source>
        <dbReference type="EMBL" id="OGM45908.1"/>
    </source>
</evidence>
<evidence type="ECO:0000313" key="4">
    <source>
        <dbReference type="Proteomes" id="UP000179179"/>
    </source>
</evidence>
<dbReference type="RefSeq" id="XP_022389625.1">
    <property type="nucleotide sequence ID" value="XM_022533201.1"/>
</dbReference>
<dbReference type="STRING" id="109264.A0A1F8A3M6"/>
<keyword evidence="4" id="KW-1185">Reference proteome</keyword>
<dbReference type="AlphaFoldDB" id="A0A1F8A3M6"/>
<evidence type="ECO:0008006" key="5">
    <source>
        <dbReference type="Google" id="ProtNLM"/>
    </source>
</evidence>
<dbReference type="PANTHER" id="PTHR31495:SF0">
    <property type="entry name" value="BINDING PROTEIN CALEOSIN, PUTATIVE (AFU_ORTHOLOGUE AFUA_5G13750)-RELATED"/>
    <property type="match status" value="1"/>
</dbReference>
<dbReference type="Proteomes" id="UP000179179">
    <property type="component" value="Unassembled WGS sequence"/>
</dbReference>
<name>A0A1F8A3M6_9EURO</name>
<keyword evidence="2" id="KW-0472">Membrane</keyword>
<dbReference type="OrthoDB" id="640742at2759"/>
<gene>
    <name evidence="3" type="ORF">ABOM_006072</name>
</gene>
<keyword evidence="2" id="KW-1133">Transmembrane helix</keyword>
<accession>A0A1F8A3M6</accession>
<proteinExistence type="inferred from homology"/>
<evidence type="ECO:0000256" key="2">
    <source>
        <dbReference type="SAM" id="Phobius"/>
    </source>
</evidence>
<feature type="transmembrane region" description="Helical" evidence="2">
    <location>
        <begin position="66"/>
        <end position="86"/>
    </location>
</feature>